<reference evidence="1 2" key="1">
    <citation type="submission" date="2021-04" db="EMBL/GenBank/DDBJ databases">
        <authorList>
            <person name="Bliznina A."/>
        </authorList>
    </citation>
    <scope>NUCLEOTIDE SEQUENCE [LARGE SCALE GENOMIC DNA]</scope>
</reference>
<accession>A0ABN7T4J0</accession>
<gene>
    <name evidence="1" type="ORF">OKIOD_LOCUS13425</name>
</gene>
<protein>
    <submittedName>
        <fullName evidence="1">Oidioi.mRNA.OKI2018_I69.chr2.g4660.t1.cds</fullName>
    </submittedName>
</protein>
<evidence type="ECO:0000313" key="2">
    <source>
        <dbReference type="Proteomes" id="UP001158576"/>
    </source>
</evidence>
<dbReference type="Proteomes" id="UP001158576">
    <property type="component" value="Chromosome 2"/>
</dbReference>
<dbReference type="EMBL" id="OU015567">
    <property type="protein sequence ID" value="CAG5110242.1"/>
    <property type="molecule type" value="Genomic_DNA"/>
</dbReference>
<organism evidence="1 2">
    <name type="scientific">Oikopleura dioica</name>
    <name type="common">Tunicate</name>
    <dbReference type="NCBI Taxonomy" id="34765"/>
    <lineage>
        <taxon>Eukaryota</taxon>
        <taxon>Metazoa</taxon>
        <taxon>Chordata</taxon>
        <taxon>Tunicata</taxon>
        <taxon>Appendicularia</taxon>
        <taxon>Copelata</taxon>
        <taxon>Oikopleuridae</taxon>
        <taxon>Oikopleura</taxon>
    </lineage>
</organism>
<name>A0ABN7T4J0_OIKDI</name>
<evidence type="ECO:0000313" key="1">
    <source>
        <dbReference type="EMBL" id="CAG5110242.1"/>
    </source>
</evidence>
<keyword evidence="2" id="KW-1185">Reference proteome</keyword>
<sequence>MLRKLYHNLTPIGWFLAFITSFCWRTTLPEASKSQSPKEKLLLVFPIIPTIENYEMVNEQFCGLLREKYGRIGDDLGIEIKTLFITEGTTITQQAARKDWNVINKVSSTIGIEMAYAPDHIFNFHRDLKIQEDPLDLLRFLPEKRIDSNILLLKSAQMSMEKENIKLLMDSIKSSGVVCVRNCGRPEALGLDPLSLEKLRAKLPVVKPQFQPSETRYLLKEFLTAAKKFLTRSHKIIPLSSAVTVIANERAQFGSYYKHEMPEYIQASNLTYWMISDELAPQYKKNVPKKENIGFLFLPEYILKTKCNEAESEFVYLIKTGLDKQDSFLFLIVYFKW</sequence>
<proteinExistence type="predicted"/>